<evidence type="ECO:0000313" key="2">
    <source>
        <dbReference type="EMBL" id="MFC4723174.1"/>
    </source>
</evidence>
<protein>
    <submittedName>
        <fullName evidence="2">Glycosyltransferase</fullName>
    </submittedName>
</protein>
<name>A0ABV9N6R6_9FLAO</name>
<keyword evidence="3" id="KW-1185">Reference proteome</keyword>
<organism evidence="2 3">
    <name type="scientific">Geojedonia litorea</name>
    <dbReference type="NCBI Taxonomy" id="1268269"/>
    <lineage>
        <taxon>Bacteria</taxon>
        <taxon>Pseudomonadati</taxon>
        <taxon>Bacteroidota</taxon>
        <taxon>Flavobacteriia</taxon>
        <taxon>Flavobacteriales</taxon>
        <taxon>Flavobacteriaceae</taxon>
        <taxon>Geojedonia</taxon>
    </lineage>
</organism>
<dbReference type="Gene3D" id="3.40.50.2000">
    <property type="entry name" value="Glycogen Phosphorylase B"/>
    <property type="match status" value="1"/>
</dbReference>
<dbReference type="Pfam" id="PF04101">
    <property type="entry name" value="Glyco_tran_28_C"/>
    <property type="match status" value="1"/>
</dbReference>
<comment type="caution">
    <text evidence="2">The sequence shown here is derived from an EMBL/GenBank/DDBJ whole genome shotgun (WGS) entry which is preliminary data.</text>
</comment>
<evidence type="ECO:0000313" key="3">
    <source>
        <dbReference type="Proteomes" id="UP001595953"/>
    </source>
</evidence>
<dbReference type="SUPFAM" id="SSF53756">
    <property type="entry name" value="UDP-Glycosyltransferase/glycogen phosphorylase"/>
    <property type="match status" value="1"/>
</dbReference>
<reference evidence="3" key="1">
    <citation type="journal article" date="2019" name="Int. J. Syst. Evol. Microbiol.">
        <title>The Global Catalogue of Microorganisms (GCM) 10K type strain sequencing project: providing services to taxonomists for standard genome sequencing and annotation.</title>
        <authorList>
            <consortium name="The Broad Institute Genomics Platform"/>
            <consortium name="The Broad Institute Genome Sequencing Center for Infectious Disease"/>
            <person name="Wu L."/>
            <person name="Ma J."/>
        </authorList>
    </citation>
    <scope>NUCLEOTIDE SEQUENCE [LARGE SCALE GENOMIC DNA]</scope>
    <source>
        <strain evidence="3">CCUG 63682</strain>
    </source>
</reference>
<proteinExistence type="predicted"/>
<dbReference type="EMBL" id="JBHSGP010000014">
    <property type="protein sequence ID" value="MFC4723174.1"/>
    <property type="molecule type" value="Genomic_DNA"/>
</dbReference>
<evidence type="ECO:0000259" key="1">
    <source>
        <dbReference type="Pfam" id="PF04101"/>
    </source>
</evidence>
<feature type="domain" description="Glycosyl transferase family 28 C-terminal" evidence="1">
    <location>
        <begin position="243"/>
        <end position="326"/>
    </location>
</feature>
<sequence>MTLKKTILVAPLNWGLGHATRCIPIINALISNNFEPIIASDGAALLLLKKEFPHLKSIELPSYHISYPKKGYQFKFSILRGAYKIRRAIKTENKYLETLIETHEIDGVISDNRLGMHSKQVPSVYITHQLQVLSGMTTWLSTMMHQKAIKNFNVCWVPDVHDHPNLSGKLGHPNTYVIPTTYIGPLSRFNMTKQEATYDVMVVLSGPEPQRTLLEKKLLTEFKNYKGKALFVKGIIENKQVVFEEDHITIYNYMSSEQLENTLNQSKLVVSRSGYTTIMDLAKLNKRAFFIPTPGQFEQVYLAKRLKDQGLVASCHQNEFYIERLNDIESYSGLTNIEFEVNYQELFSLF</sequence>
<dbReference type="Proteomes" id="UP001595953">
    <property type="component" value="Unassembled WGS sequence"/>
</dbReference>
<dbReference type="RefSeq" id="WP_387964325.1">
    <property type="nucleotide sequence ID" value="NZ_JBHSGP010000014.1"/>
</dbReference>
<dbReference type="InterPro" id="IPR007235">
    <property type="entry name" value="Glyco_trans_28_C"/>
</dbReference>
<accession>A0ABV9N6R6</accession>
<gene>
    <name evidence="2" type="ORF">ACFO5O_12630</name>
</gene>